<sequence>MARYYCVYCNSYLTHDTSSVRRSHLVGKHHVKAVADYYRNRSAVGRQAHSVALTLAKRRYKKLLAKAPGAPEGPLGLLAAAYAAAPGHSLVFDARQRKDIAQYVRASRLPQRSNVAAATVASQQASTSKAAVLPSPAQLPLHQQPAAPAYYHRST</sequence>
<dbReference type="GO" id="GO:0008270">
    <property type="term" value="F:zinc ion binding"/>
    <property type="evidence" value="ECO:0007669"/>
    <property type="project" value="UniProtKB-KW"/>
</dbReference>
<evidence type="ECO:0000256" key="4">
    <source>
        <dbReference type="ARBA" id="ARBA00022833"/>
    </source>
</evidence>
<organism evidence="9 10">
    <name type="scientific">Tetrapisispora phaffii (strain ATCC 24235 / CBS 4417 / NBRC 1672 / NRRL Y-8282 / UCD 70-5)</name>
    <name type="common">Yeast</name>
    <name type="synonym">Fabospora phaffii</name>
    <dbReference type="NCBI Taxonomy" id="1071381"/>
    <lineage>
        <taxon>Eukaryota</taxon>
        <taxon>Fungi</taxon>
        <taxon>Dikarya</taxon>
        <taxon>Ascomycota</taxon>
        <taxon>Saccharomycotina</taxon>
        <taxon>Saccharomycetes</taxon>
        <taxon>Saccharomycetales</taxon>
        <taxon>Saccharomycetaceae</taxon>
        <taxon>Tetrapisispora</taxon>
    </lineage>
</organism>
<evidence type="ECO:0000256" key="5">
    <source>
        <dbReference type="ARBA" id="ARBA00022884"/>
    </source>
</evidence>
<dbReference type="KEGG" id="tpf:TPHA_0K01040"/>
<keyword evidence="3" id="KW-0863">Zinc-finger</keyword>
<dbReference type="PANTHER" id="PTHR31148">
    <property type="entry name" value="U1 SMALL NUCLEAR RIBONUCLEOPROTEIN C"/>
    <property type="match status" value="1"/>
</dbReference>
<dbReference type="InterPro" id="IPR017340">
    <property type="entry name" value="U1_snRNP-C"/>
</dbReference>
<dbReference type="OMA" id="NRIDIGH"/>
<evidence type="ECO:0000256" key="3">
    <source>
        <dbReference type="ARBA" id="ARBA00022771"/>
    </source>
</evidence>
<dbReference type="STRING" id="1071381.G8BZB0"/>
<dbReference type="InterPro" id="IPR036236">
    <property type="entry name" value="Znf_C2H2_sf"/>
</dbReference>
<dbReference type="InterPro" id="IPR000690">
    <property type="entry name" value="Matrin/U1-C_Znf_C2H2"/>
</dbReference>
<keyword evidence="7" id="KW-0687">Ribonucleoprotein</keyword>
<dbReference type="PANTHER" id="PTHR31148:SF1">
    <property type="entry name" value="U1 SMALL NUCLEAR RIBONUCLEOPROTEIN C"/>
    <property type="match status" value="1"/>
</dbReference>
<dbReference type="AlphaFoldDB" id="G8BZB0"/>
<dbReference type="InterPro" id="IPR003604">
    <property type="entry name" value="Matrin/U1-like-C_Znf_C2H2"/>
</dbReference>
<accession>G8BZB0</accession>
<evidence type="ECO:0000313" key="10">
    <source>
        <dbReference type="Proteomes" id="UP000005666"/>
    </source>
</evidence>
<keyword evidence="6" id="KW-0539">Nucleus</keyword>
<keyword evidence="10" id="KW-1185">Reference proteome</keyword>
<dbReference type="SUPFAM" id="SSF57667">
    <property type="entry name" value="beta-beta-alpha zinc fingers"/>
    <property type="match status" value="1"/>
</dbReference>
<evidence type="ECO:0000256" key="6">
    <source>
        <dbReference type="ARBA" id="ARBA00023242"/>
    </source>
</evidence>
<evidence type="ECO:0000313" key="9">
    <source>
        <dbReference type="EMBL" id="CCE65238.1"/>
    </source>
</evidence>
<evidence type="ECO:0000256" key="1">
    <source>
        <dbReference type="ARBA" id="ARBA00004123"/>
    </source>
</evidence>
<dbReference type="Pfam" id="PF06220">
    <property type="entry name" value="zf-U1"/>
    <property type="match status" value="1"/>
</dbReference>
<reference evidence="9 10" key="1">
    <citation type="journal article" date="2011" name="Proc. Natl. Acad. Sci. U.S.A.">
        <title>Evolutionary erosion of yeast sex chromosomes by mating-type switching accidents.</title>
        <authorList>
            <person name="Gordon J.L."/>
            <person name="Armisen D."/>
            <person name="Proux-Wera E."/>
            <person name="Oheigeartaigh S.S."/>
            <person name="Byrne K.P."/>
            <person name="Wolfe K.H."/>
        </authorList>
    </citation>
    <scope>NUCLEOTIDE SEQUENCE [LARGE SCALE GENOMIC DNA]</scope>
    <source>
        <strain evidence="10">ATCC 24235 / CBS 4417 / NBRC 1672 / NRRL Y-8282 / UCD 70-5</strain>
    </source>
</reference>
<dbReference type="RefSeq" id="XP_003687672.1">
    <property type="nucleotide sequence ID" value="XM_003687624.1"/>
</dbReference>
<keyword evidence="2" id="KW-0479">Metal-binding</keyword>
<dbReference type="HOGENOM" id="CLU_1696683_0_0_1"/>
<dbReference type="OrthoDB" id="76567at2759"/>
<dbReference type="PROSITE" id="PS50171">
    <property type="entry name" value="ZF_MATRIN"/>
    <property type="match status" value="1"/>
</dbReference>
<keyword evidence="4" id="KW-0862">Zinc</keyword>
<dbReference type="Gene3D" id="3.30.160.60">
    <property type="entry name" value="Classic Zinc Finger"/>
    <property type="match status" value="1"/>
</dbReference>
<dbReference type="eggNOG" id="KOG3454">
    <property type="taxonomic scope" value="Eukaryota"/>
</dbReference>
<dbReference type="InterPro" id="IPR013085">
    <property type="entry name" value="U1-CZ_Znf_C2H2"/>
</dbReference>
<gene>
    <name evidence="9" type="primary">TPHA0K01040</name>
    <name evidence="9" type="ordered locus">TPHA_0K01040</name>
</gene>
<dbReference type="SMART" id="SM00451">
    <property type="entry name" value="ZnF_U1"/>
    <property type="match status" value="1"/>
</dbReference>
<comment type="subcellular location">
    <subcellularLocation>
        <location evidence="1">Nucleus</location>
    </subcellularLocation>
</comment>
<dbReference type="EMBL" id="HE612866">
    <property type="protein sequence ID" value="CCE65238.1"/>
    <property type="molecule type" value="Genomic_DNA"/>
</dbReference>
<dbReference type="Proteomes" id="UP000005666">
    <property type="component" value="Chromosome 11"/>
</dbReference>
<dbReference type="GO" id="GO:0030627">
    <property type="term" value="F:pre-mRNA 5'-splice site binding"/>
    <property type="evidence" value="ECO:0007669"/>
    <property type="project" value="InterPro"/>
</dbReference>
<dbReference type="GO" id="GO:0000395">
    <property type="term" value="P:mRNA 5'-splice site recognition"/>
    <property type="evidence" value="ECO:0007669"/>
    <property type="project" value="InterPro"/>
</dbReference>
<evidence type="ECO:0000256" key="2">
    <source>
        <dbReference type="ARBA" id="ARBA00022723"/>
    </source>
</evidence>
<keyword evidence="5" id="KW-0694">RNA-binding</keyword>
<name>G8BZB0_TETPH</name>
<dbReference type="GO" id="GO:0005685">
    <property type="term" value="C:U1 snRNP"/>
    <property type="evidence" value="ECO:0007669"/>
    <property type="project" value="InterPro"/>
</dbReference>
<feature type="domain" description="Matrin-type" evidence="8">
    <location>
        <begin position="4"/>
        <end position="36"/>
    </location>
</feature>
<proteinExistence type="predicted"/>
<evidence type="ECO:0000259" key="8">
    <source>
        <dbReference type="PROSITE" id="PS50171"/>
    </source>
</evidence>
<dbReference type="GeneID" id="11533292"/>
<evidence type="ECO:0000256" key="7">
    <source>
        <dbReference type="ARBA" id="ARBA00023274"/>
    </source>
</evidence>
<protein>
    <recommendedName>
        <fullName evidence="8">Matrin-type domain-containing protein</fullName>
    </recommendedName>
</protein>